<organism evidence="2 4">
    <name type="scientific">Pisolithus microcarpus 441</name>
    <dbReference type="NCBI Taxonomy" id="765257"/>
    <lineage>
        <taxon>Eukaryota</taxon>
        <taxon>Fungi</taxon>
        <taxon>Dikarya</taxon>
        <taxon>Basidiomycota</taxon>
        <taxon>Agaricomycotina</taxon>
        <taxon>Agaricomycetes</taxon>
        <taxon>Agaricomycetidae</taxon>
        <taxon>Boletales</taxon>
        <taxon>Sclerodermatineae</taxon>
        <taxon>Pisolithaceae</taxon>
        <taxon>Pisolithus</taxon>
    </lineage>
</organism>
<sequence length="133" mass="14452">MGLSLGVLSSVVTCSLFFGRVLPSLCSQSLCDTSVSNLDSTLLPRVQMYTIKKGAGKILAVLPRAFDAALATPRVNSREERPSNSCRARLSHDQEIGTSIGQAQDWMYSEPELYCCTSTLSLMTVSVGSVWER</sequence>
<evidence type="ECO:0000313" key="4">
    <source>
        <dbReference type="Proteomes" id="UP000054018"/>
    </source>
</evidence>
<evidence type="ECO:0000313" key="3">
    <source>
        <dbReference type="EMBL" id="KIK14097.1"/>
    </source>
</evidence>
<dbReference type="EMBL" id="KN833954">
    <property type="protein sequence ID" value="KIK14097.1"/>
    <property type="molecule type" value="Genomic_DNA"/>
</dbReference>
<dbReference type="EMBL" id="KN833980">
    <property type="protein sequence ID" value="KIK13692.1"/>
    <property type="molecule type" value="Genomic_DNA"/>
</dbReference>
<name>A0A0C9YTS2_9AGAM</name>
<dbReference type="HOGENOM" id="CLU_1907509_0_0_1"/>
<evidence type="ECO:0000256" key="1">
    <source>
        <dbReference type="SAM" id="SignalP"/>
    </source>
</evidence>
<protein>
    <submittedName>
        <fullName evidence="2">Unplaced genomic scaffold scaffold_296, whole genome shotgun sequence</fullName>
    </submittedName>
</protein>
<keyword evidence="1" id="KW-0732">Signal</keyword>
<keyword evidence="4" id="KW-1185">Reference proteome</keyword>
<evidence type="ECO:0000313" key="2">
    <source>
        <dbReference type="EMBL" id="KIK13692.1"/>
    </source>
</evidence>
<reference evidence="2 4" key="1">
    <citation type="submission" date="2014-04" db="EMBL/GenBank/DDBJ databases">
        <authorList>
            <consortium name="DOE Joint Genome Institute"/>
            <person name="Kuo A."/>
            <person name="Kohler A."/>
            <person name="Costa M.D."/>
            <person name="Nagy L.G."/>
            <person name="Floudas D."/>
            <person name="Copeland A."/>
            <person name="Barry K.W."/>
            <person name="Cichocki N."/>
            <person name="Veneault-Fourrey C."/>
            <person name="LaButti K."/>
            <person name="Lindquist E.A."/>
            <person name="Lipzen A."/>
            <person name="Lundell T."/>
            <person name="Morin E."/>
            <person name="Murat C."/>
            <person name="Sun H."/>
            <person name="Tunlid A."/>
            <person name="Henrissat B."/>
            <person name="Grigoriev I.V."/>
            <person name="Hibbett D.S."/>
            <person name="Martin F."/>
            <person name="Nordberg H.P."/>
            <person name="Cantor M.N."/>
            <person name="Hua S.X."/>
        </authorList>
    </citation>
    <scope>NUCLEOTIDE SEQUENCE [LARGE SCALE GENOMIC DNA]</scope>
    <source>
        <strain evidence="2 4">441</strain>
    </source>
</reference>
<reference evidence="4" key="2">
    <citation type="submission" date="2015-01" db="EMBL/GenBank/DDBJ databases">
        <title>Evolutionary Origins and Diversification of the Mycorrhizal Mutualists.</title>
        <authorList>
            <consortium name="DOE Joint Genome Institute"/>
            <consortium name="Mycorrhizal Genomics Consortium"/>
            <person name="Kohler A."/>
            <person name="Kuo A."/>
            <person name="Nagy L.G."/>
            <person name="Floudas D."/>
            <person name="Copeland A."/>
            <person name="Barry K.W."/>
            <person name="Cichocki N."/>
            <person name="Veneault-Fourrey C."/>
            <person name="LaButti K."/>
            <person name="Lindquist E.A."/>
            <person name="Lipzen A."/>
            <person name="Lundell T."/>
            <person name="Morin E."/>
            <person name="Murat C."/>
            <person name="Riley R."/>
            <person name="Ohm R."/>
            <person name="Sun H."/>
            <person name="Tunlid A."/>
            <person name="Henrissat B."/>
            <person name="Grigoriev I.V."/>
            <person name="Hibbett D.S."/>
            <person name="Martin F."/>
        </authorList>
    </citation>
    <scope>NUCLEOTIDE SEQUENCE [LARGE SCALE GENOMIC DNA]</scope>
    <source>
        <strain evidence="3 4">441</strain>
    </source>
</reference>
<dbReference type="Proteomes" id="UP000054018">
    <property type="component" value="Unassembled WGS sequence"/>
</dbReference>
<feature type="signal peptide" evidence="1">
    <location>
        <begin position="1"/>
        <end position="23"/>
    </location>
</feature>
<proteinExistence type="predicted"/>
<feature type="chain" id="PRO_5007394705" evidence="1">
    <location>
        <begin position="24"/>
        <end position="133"/>
    </location>
</feature>
<dbReference type="AlphaFoldDB" id="A0A0C9YTS2"/>
<gene>
    <name evidence="3" type="ORF">PISMIDRAFT_363661</name>
    <name evidence="2" type="ORF">PISMIDRAFT_380301</name>
</gene>
<reference evidence="2" key="3">
    <citation type="submission" date="2015-02" db="EMBL/GenBank/DDBJ databases">
        <title>Evolutionary Origins and Diversification of the Mycorrhizal Mutualists.</title>
        <authorList>
            <consortium name="DOE Joint Genome Institute"/>
            <consortium name="Mycorrhizal Genomics Consortium"/>
            <person name="Kohler A."/>
            <person name="Kuo A."/>
            <person name="Nagy L.G."/>
            <person name="Floudas D."/>
            <person name="Copeland A."/>
            <person name="Barry K.W."/>
            <person name="Cichocki N."/>
            <person name="Veneault-Fourrey C."/>
            <person name="LaButti K."/>
            <person name="Lindquist E.A."/>
            <person name="Lipzen A."/>
            <person name="Lundell T."/>
            <person name="Morin E."/>
            <person name="Murat C."/>
            <person name="Riley R."/>
            <person name="Ohm R."/>
            <person name="Sun H."/>
            <person name="Tunlid A."/>
            <person name="Henrissat B."/>
            <person name="Grigoriev I.V."/>
            <person name="Hibbett D.S."/>
            <person name="Martin F."/>
        </authorList>
    </citation>
    <scope>NUCLEOTIDE SEQUENCE</scope>
    <source>
        <strain evidence="2 4">441</strain>
    </source>
</reference>
<accession>A0A0C9YTS2</accession>